<dbReference type="EMBL" id="VYYT01000044">
    <property type="protein sequence ID" value="KAK2774678.1"/>
    <property type="molecule type" value="Genomic_DNA"/>
</dbReference>
<dbReference type="Proteomes" id="UP001281614">
    <property type="component" value="Unassembled WGS sequence"/>
</dbReference>
<accession>A0AAE0DEC9</accession>
<reference evidence="2" key="1">
    <citation type="submission" date="2023-02" db="EMBL/GenBank/DDBJ databases">
        <title>Colletotrichum kahawae CIFC_Que2 genome sequencing and assembly.</title>
        <authorList>
            <person name="Baroncelli R."/>
        </authorList>
    </citation>
    <scope>NUCLEOTIDE SEQUENCE</scope>
    <source>
        <strain evidence="2">CIFC_Que2</strain>
    </source>
</reference>
<gene>
    <name evidence="2" type="ORF">CKAH01_13124</name>
</gene>
<keyword evidence="3" id="KW-1185">Reference proteome</keyword>
<sequence length="292" mass="31662">MITLKQVLAAIAVAAASVRGFPLSADSTVTAVIGAPESAVTEVSKPLEGKDLENFIPYTPEGAIDVTNTTLGFELAKFIDAYPDANGLTKRSGPCGQGECPDFNAAFDFFSQRYVNAVNGGAVVNWGYYGRWNDCGQCGRIQISGDGCFDFTSCGRKQSICVDTGHARAHRIWHDVGHKTCYNAGRADLGNCGIVFTNFIIWTMVLLLQQASGHVPAPKPATYHGYVGTGLFLVTVGLLSAPLANLNECDRWDIRQNYLCFRPLLQTSWHMTGISRLTVEFVVSFEERSAST</sequence>
<keyword evidence="1" id="KW-0732">Signal</keyword>
<organism evidence="2 3">
    <name type="scientific">Colletotrichum kahawae</name>
    <name type="common">Coffee berry disease fungus</name>
    <dbReference type="NCBI Taxonomy" id="34407"/>
    <lineage>
        <taxon>Eukaryota</taxon>
        <taxon>Fungi</taxon>
        <taxon>Dikarya</taxon>
        <taxon>Ascomycota</taxon>
        <taxon>Pezizomycotina</taxon>
        <taxon>Sordariomycetes</taxon>
        <taxon>Hypocreomycetidae</taxon>
        <taxon>Glomerellales</taxon>
        <taxon>Glomerellaceae</taxon>
        <taxon>Colletotrichum</taxon>
        <taxon>Colletotrichum gloeosporioides species complex</taxon>
    </lineage>
</organism>
<name>A0AAE0DEC9_COLKA</name>
<comment type="caution">
    <text evidence="2">The sequence shown here is derived from an EMBL/GenBank/DDBJ whole genome shotgun (WGS) entry which is preliminary data.</text>
</comment>
<dbReference type="AlphaFoldDB" id="A0AAE0DEC9"/>
<feature type="chain" id="PRO_5042173516" evidence="1">
    <location>
        <begin position="21"/>
        <end position="292"/>
    </location>
</feature>
<feature type="signal peptide" evidence="1">
    <location>
        <begin position="1"/>
        <end position="20"/>
    </location>
</feature>
<protein>
    <submittedName>
        <fullName evidence="2">Uncharacterized protein</fullName>
    </submittedName>
</protein>
<evidence type="ECO:0000313" key="2">
    <source>
        <dbReference type="EMBL" id="KAK2774678.1"/>
    </source>
</evidence>
<evidence type="ECO:0000313" key="3">
    <source>
        <dbReference type="Proteomes" id="UP001281614"/>
    </source>
</evidence>
<proteinExistence type="predicted"/>
<evidence type="ECO:0000256" key="1">
    <source>
        <dbReference type="SAM" id="SignalP"/>
    </source>
</evidence>